<dbReference type="PANTHER" id="PTHR47327:SF13">
    <property type="entry name" value="APPLE DOMAIN-CONTAINING PROTEIN"/>
    <property type="match status" value="1"/>
</dbReference>
<dbReference type="EMBL" id="OA568000">
    <property type="protein sequence ID" value="CAD7201051.1"/>
    <property type="molecule type" value="Genomic_DNA"/>
</dbReference>
<feature type="region of interest" description="Disordered" evidence="1">
    <location>
        <begin position="391"/>
        <end position="424"/>
    </location>
</feature>
<organism evidence="3">
    <name type="scientific">Timema douglasi</name>
    <name type="common">Walking stick</name>
    <dbReference type="NCBI Taxonomy" id="61478"/>
    <lineage>
        <taxon>Eukaryota</taxon>
        <taxon>Metazoa</taxon>
        <taxon>Ecdysozoa</taxon>
        <taxon>Arthropoda</taxon>
        <taxon>Hexapoda</taxon>
        <taxon>Insecta</taxon>
        <taxon>Pterygota</taxon>
        <taxon>Neoptera</taxon>
        <taxon>Polyneoptera</taxon>
        <taxon>Phasmatodea</taxon>
        <taxon>Timematodea</taxon>
        <taxon>Timematoidea</taxon>
        <taxon>Timematidae</taxon>
        <taxon>Timema</taxon>
    </lineage>
</organism>
<dbReference type="InterPro" id="IPR052774">
    <property type="entry name" value="Celegans_DevNeuronal_Protein"/>
</dbReference>
<dbReference type="CDD" id="cd01099">
    <property type="entry name" value="PAN_AP_HGF"/>
    <property type="match status" value="2"/>
</dbReference>
<dbReference type="PANTHER" id="PTHR47327">
    <property type="entry name" value="FI18240P1-RELATED"/>
    <property type="match status" value="1"/>
</dbReference>
<dbReference type="SUPFAM" id="SSF57414">
    <property type="entry name" value="Hairpin loop containing domain-like"/>
    <property type="match status" value="2"/>
</dbReference>
<dbReference type="InterPro" id="IPR003609">
    <property type="entry name" value="Pan_app"/>
</dbReference>
<reference evidence="3" key="1">
    <citation type="submission" date="2020-11" db="EMBL/GenBank/DDBJ databases">
        <authorList>
            <person name="Tran Van P."/>
        </authorList>
    </citation>
    <scope>NUCLEOTIDE SEQUENCE</scope>
</reference>
<evidence type="ECO:0000259" key="2">
    <source>
        <dbReference type="PROSITE" id="PS50948"/>
    </source>
</evidence>
<dbReference type="Gene3D" id="3.50.4.10">
    <property type="entry name" value="Hepatocyte Growth Factor"/>
    <property type="match status" value="2"/>
</dbReference>
<dbReference type="GO" id="GO:0009653">
    <property type="term" value="P:anatomical structure morphogenesis"/>
    <property type="evidence" value="ECO:0007669"/>
    <property type="project" value="TreeGrafter"/>
</dbReference>
<evidence type="ECO:0000313" key="3">
    <source>
        <dbReference type="EMBL" id="CAD7201051.1"/>
    </source>
</evidence>
<protein>
    <recommendedName>
        <fullName evidence="2">Apple domain-containing protein</fullName>
    </recommendedName>
</protein>
<name>A0A7R8Z9B7_TIMDO</name>
<gene>
    <name evidence="3" type="ORF">TDIB3V08_LOCUS7256</name>
</gene>
<feature type="domain" description="Apple" evidence="2">
    <location>
        <begin position="135"/>
        <end position="221"/>
    </location>
</feature>
<sequence>MVEVLGEALAMVEVPGEAMGQVEVPGEAMNTGTIIGQGEVPEGPMGEGMVLEEVGGQTTKGGARGTKVGNRVKGQDGGALLDLHGIQVGRNGTPTDPGAGGQSLPSMEDIFRALLGTRTWASLDSSDPHWGPQKCFLRSRTGFRFARAIAKVSLTVPSLHGCEAECANEKHFVCNTFSFRYSLEPAFPQDNCLLGEVVYRELDPYNDLIPDRDYDIYTRNEFARTCQPPFPVQGPHPPSETGTGRLCCIASLHLIKTKEGTELKVVERSWNERAAKVTKHLLLFLTDHVVSKKMDLVIECFLRVRSGQRLNQAVVKDSLNVPSVVDCELECLRSRFFTCRIFSYRYGPAVIGGPLDNCQLSDWPFVELDSRRDLVEDVGYELYERGSYGHGCEVDRRPPRPPSYIPPVNNDRVPPPPPQGPNKPTDELCYVGYGGPARLLPSSIRSSLRVPTEQDCKTECSRARDKFLFYCTAISFRSDSVRHHDGGPNCLLSDIDQRDLRPGLDYVHQEEHWMFAWNSLDPRCDPHSNPQTIGHYQDHFQDHLIPGPGGPEVWQRFTVSGRPCRYGTFCAENREAGFWSCELEGGDAGSFDYCCRPGHQCGYSEGFNYPWCYVGSAARDQWRPCSPPNSTVISPGDKQPALLLTKYDSQEGFDNYIDVNRYNYGKKMILFSPSKKNNNTDIMNGSRFNSTPTHDLVRMDMKTGGSKTNQDSNNEKVLFEIVDEKDDLSSSEINNGGGDESVDLSLKASDNRRATINKLQPRLVRNDADKNKRPEVMERSVPKVWSWRDNDSDDQLPGPVEFRRKTIPRMAFVTATREVPMSITKVNKS</sequence>
<feature type="domain" description="Apple" evidence="2">
    <location>
        <begin position="300"/>
        <end position="387"/>
    </location>
</feature>
<dbReference type="PROSITE" id="PS50948">
    <property type="entry name" value="PAN"/>
    <property type="match status" value="2"/>
</dbReference>
<dbReference type="SMART" id="SM00473">
    <property type="entry name" value="PAN_AP"/>
    <property type="match status" value="3"/>
</dbReference>
<proteinExistence type="predicted"/>
<dbReference type="AlphaFoldDB" id="A0A7R8Z9B7"/>
<accession>A0A7R8Z9B7</accession>
<evidence type="ECO:0000256" key="1">
    <source>
        <dbReference type="SAM" id="MobiDB-lite"/>
    </source>
</evidence>